<feature type="region of interest" description="Disordered" evidence="1">
    <location>
        <begin position="55"/>
        <end position="87"/>
    </location>
</feature>
<evidence type="ECO:0000313" key="2">
    <source>
        <dbReference type="EMBL" id="KAF2265289.1"/>
    </source>
</evidence>
<name>A0A9P4N6W9_9PLEO</name>
<dbReference type="EMBL" id="ML986608">
    <property type="protein sequence ID" value="KAF2265289.1"/>
    <property type="molecule type" value="Genomic_DNA"/>
</dbReference>
<evidence type="ECO:0000313" key="3">
    <source>
        <dbReference type="Proteomes" id="UP000800093"/>
    </source>
</evidence>
<evidence type="ECO:0000256" key="1">
    <source>
        <dbReference type="SAM" id="MobiDB-lite"/>
    </source>
</evidence>
<protein>
    <submittedName>
        <fullName evidence="2">Uncharacterized protein</fullName>
    </submittedName>
</protein>
<dbReference type="Proteomes" id="UP000800093">
    <property type="component" value="Unassembled WGS sequence"/>
</dbReference>
<sequence length="153" mass="17032">MPVLHDKRITAASIAGDASWRRTALSRPARSLCLSPFCLSVCLSSAHPPYAVYRPSPGPSRPCCYSTRPRVPQRPASPQKRPRHPSNFLIHRTASALRHSIDLARKRHLHSSPDAPSPSFLALHHRGQHPAKIATAPTEARFLTFLSRLYRPP</sequence>
<comment type="caution">
    <text evidence="2">The sequence shown here is derived from an EMBL/GenBank/DDBJ whole genome shotgun (WGS) entry which is preliminary data.</text>
</comment>
<accession>A0A9P4N6W9</accession>
<dbReference type="OrthoDB" id="10625109at2759"/>
<reference evidence="3" key="1">
    <citation type="journal article" date="2020" name="Stud. Mycol.">
        <title>101 Dothideomycetes genomes: A test case for predicting lifestyles and emergence of pathogens.</title>
        <authorList>
            <person name="Haridas S."/>
            <person name="Albert R."/>
            <person name="Binder M."/>
            <person name="Bloem J."/>
            <person name="LaButti K."/>
            <person name="Salamov A."/>
            <person name="Andreopoulos B."/>
            <person name="Baker S."/>
            <person name="Barry K."/>
            <person name="Bills G."/>
            <person name="Bluhm B."/>
            <person name="Cannon C."/>
            <person name="Castanera R."/>
            <person name="Culley D."/>
            <person name="Daum C."/>
            <person name="Ezra D."/>
            <person name="Gonzalez J."/>
            <person name="Henrissat B."/>
            <person name="Kuo A."/>
            <person name="Liang C."/>
            <person name="Lipzen A."/>
            <person name="Lutzoni F."/>
            <person name="Magnuson J."/>
            <person name="Mondo S."/>
            <person name="Nolan M."/>
            <person name="Ohm R."/>
            <person name="Pangilinan J."/>
            <person name="Park H.-J."/>
            <person name="Ramirez L."/>
            <person name="Alfaro M."/>
            <person name="Sun H."/>
            <person name="Tritt A."/>
            <person name="Yoshinaga Y."/>
            <person name="Zwiers L.-H."/>
            <person name="Turgeon B."/>
            <person name="Goodwin S."/>
            <person name="Spatafora J."/>
            <person name="Crous P."/>
            <person name="Grigoriev I."/>
        </authorList>
    </citation>
    <scope>NUCLEOTIDE SEQUENCE [LARGE SCALE GENOMIC DNA]</scope>
    <source>
        <strain evidence="3">CBS 304.66</strain>
    </source>
</reference>
<organism evidence="2 3">
    <name type="scientific">Lojkania enalia</name>
    <dbReference type="NCBI Taxonomy" id="147567"/>
    <lineage>
        <taxon>Eukaryota</taxon>
        <taxon>Fungi</taxon>
        <taxon>Dikarya</taxon>
        <taxon>Ascomycota</taxon>
        <taxon>Pezizomycotina</taxon>
        <taxon>Dothideomycetes</taxon>
        <taxon>Pleosporomycetidae</taxon>
        <taxon>Pleosporales</taxon>
        <taxon>Pleosporales incertae sedis</taxon>
        <taxon>Lojkania</taxon>
    </lineage>
</organism>
<gene>
    <name evidence="2" type="ORF">CC78DRAFT_579429</name>
</gene>
<keyword evidence="3" id="KW-1185">Reference proteome</keyword>
<proteinExistence type="predicted"/>
<dbReference type="AlphaFoldDB" id="A0A9P4N6W9"/>